<dbReference type="GeneID" id="25258304"/>
<dbReference type="OrthoDB" id="438545at2759"/>
<evidence type="ECO:0000313" key="8">
    <source>
        <dbReference type="EMBL" id="KGG52814.1"/>
    </source>
</evidence>
<evidence type="ECO:0000256" key="5">
    <source>
        <dbReference type="ARBA" id="ARBA00023136"/>
    </source>
</evidence>
<feature type="transmembrane region" description="Helical" evidence="6">
    <location>
        <begin position="390"/>
        <end position="414"/>
    </location>
</feature>
<feature type="transmembrane region" description="Helical" evidence="6">
    <location>
        <begin position="60"/>
        <end position="90"/>
    </location>
</feature>
<protein>
    <submittedName>
        <fullName evidence="8">Vacuolar amino acid transporter 6</fullName>
    </submittedName>
</protein>
<dbReference type="PANTHER" id="PTHR22950">
    <property type="entry name" value="AMINO ACID TRANSPORTER"/>
    <property type="match status" value="1"/>
</dbReference>
<dbReference type="Proteomes" id="UP000029725">
    <property type="component" value="Unassembled WGS sequence"/>
</dbReference>
<name>A0A098VVD2_9MICR</name>
<feature type="transmembrane region" description="Helical" evidence="6">
    <location>
        <begin position="289"/>
        <end position="308"/>
    </location>
</feature>
<dbReference type="Pfam" id="PF01490">
    <property type="entry name" value="Aa_trans"/>
    <property type="match status" value="1"/>
</dbReference>
<keyword evidence="5 6" id="KW-0472">Membrane</keyword>
<dbReference type="RefSeq" id="XP_013239250.1">
    <property type="nucleotide sequence ID" value="XM_013383796.1"/>
</dbReference>
<comment type="caution">
    <text evidence="8">The sequence shown here is derived from an EMBL/GenBank/DDBJ whole genome shotgun (WGS) entry which is preliminary data.</text>
</comment>
<feature type="domain" description="Amino acid transporter transmembrane" evidence="7">
    <location>
        <begin position="1"/>
        <end position="447"/>
    </location>
</feature>
<evidence type="ECO:0000256" key="3">
    <source>
        <dbReference type="ARBA" id="ARBA00022692"/>
    </source>
</evidence>
<evidence type="ECO:0000256" key="6">
    <source>
        <dbReference type="SAM" id="Phobius"/>
    </source>
</evidence>
<feature type="transmembrane region" description="Helical" evidence="6">
    <location>
        <begin position="426"/>
        <end position="448"/>
    </location>
</feature>
<dbReference type="AlphaFoldDB" id="A0A098VVD2"/>
<dbReference type="InterPro" id="IPR013057">
    <property type="entry name" value="AA_transpt_TM"/>
</dbReference>
<evidence type="ECO:0000256" key="1">
    <source>
        <dbReference type="ARBA" id="ARBA00004141"/>
    </source>
</evidence>
<evidence type="ECO:0000256" key="4">
    <source>
        <dbReference type="ARBA" id="ARBA00022989"/>
    </source>
</evidence>
<feature type="transmembrane region" description="Helical" evidence="6">
    <location>
        <begin position="189"/>
        <end position="208"/>
    </location>
</feature>
<feature type="transmembrane region" description="Helical" evidence="6">
    <location>
        <begin position="365"/>
        <end position="384"/>
    </location>
</feature>
<feature type="transmembrane region" description="Helical" evidence="6">
    <location>
        <begin position="110"/>
        <end position="127"/>
    </location>
</feature>
<organism evidence="8 9">
    <name type="scientific">Mitosporidium daphniae</name>
    <dbReference type="NCBI Taxonomy" id="1485682"/>
    <lineage>
        <taxon>Eukaryota</taxon>
        <taxon>Fungi</taxon>
        <taxon>Fungi incertae sedis</taxon>
        <taxon>Microsporidia</taxon>
        <taxon>Mitosporidium</taxon>
    </lineage>
</organism>
<comment type="similarity">
    <text evidence="2">Belongs to the amino acid/polyamine transporter 2 family.</text>
</comment>
<dbReference type="EMBL" id="JMKJ01000036">
    <property type="protein sequence ID" value="KGG52814.1"/>
    <property type="molecule type" value="Genomic_DNA"/>
</dbReference>
<feature type="transmembrane region" description="Helical" evidence="6">
    <location>
        <begin position="139"/>
        <end position="161"/>
    </location>
</feature>
<evidence type="ECO:0000313" key="9">
    <source>
        <dbReference type="Proteomes" id="UP000029725"/>
    </source>
</evidence>
<comment type="subcellular location">
    <subcellularLocation>
        <location evidence="1">Membrane</location>
        <topology evidence="1">Multi-pass membrane protein</topology>
    </subcellularLocation>
</comment>
<feature type="transmembrane region" description="Helical" evidence="6">
    <location>
        <begin position="14"/>
        <end position="39"/>
    </location>
</feature>
<sequence>MPYAISKLGLVHGFVWMLICTLIVMFSLHCLSITACSLSGRQTSYFSAATKYAPRLRLSVDLSIIIQGWGVCLSYLILVGNSIPSLYLFVYSLFYEAYDDMLFFGFEPRQFSIVATMLFVLFPLCCLKTLRALKFMSILAIMCVVYILLMILAYFALFLLYSDESIFQLFRLNVVDRLPISLWKWSFEGILRSIPIFIFGFTCHHNLFNIFNELKQPRSIGKLNKISVVSIASVGMIYFLIAAAGYVTLGDGVDSKLFDSYEYGDVENHLISEFSIILDQFDPLRVSLFMGRLCLLLIVISAFPIQFYPIKISIHNLWTYFMHDADAPSESRLLAPLSDLDMSSPVLSPLIGDQHPKRGMRSDRFHYCVTSIYCLICLILALFVTEFGAVLSLVGATGDNYIALFFGPYIYLLISKGNPPTSRSYWKEACSYFLICFSILLGMMVLAIL</sequence>
<accession>A0A098VVD2</accession>
<keyword evidence="4 6" id="KW-1133">Transmembrane helix</keyword>
<dbReference type="HOGENOM" id="CLU_009020_1_1_1"/>
<keyword evidence="9" id="KW-1185">Reference proteome</keyword>
<dbReference type="VEuPathDB" id="MicrosporidiaDB:DI09_132p70"/>
<keyword evidence="3 6" id="KW-0812">Transmembrane</keyword>
<dbReference type="GO" id="GO:0015179">
    <property type="term" value="F:L-amino acid transmembrane transporter activity"/>
    <property type="evidence" value="ECO:0007669"/>
    <property type="project" value="TreeGrafter"/>
</dbReference>
<reference evidence="8 9" key="1">
    <citation type="submission" date="2014-04" db="EMBL/GenBank/DDBJ databases">
        <title>A new species of microsporidia sheds light on the evolution of extreme parasitism.</title>
        <authorList>
            <person name="Haag K.L."/>
            <person name="James T.Y."/>
            <person name="Larsson R."/>
            <person name="Schaer T.M."/>
            <person name="Refardt D."/>
            <person name="Pombert J.-F."/>
            <person name="Ebert D."/>
        </authorList>
    </citation>
    <scope>NUCLEOTIDE SEQUENCE [LARGE SCALE GENOMIC DNA]</scope>
    <source>
        <strain evidence="8 9">UGP3</strain>
        <tissue evidence="8">Spores</tissue>
    </source>
</reference>
<feature type="transmembrane region" description="Helical" evidence="6">
    <location>
        <begin position="228"/>
        <end position="249"/>
    </location>
</feature>
<evidence type="ECO:0000259" key="7">
    <source>
        <dbReference type="Pfam" id="PF01490"/>
    </source>
</evidence>
<proteinExistence type="inferred from homology"/>
<evidence type="ECO:0000256" key="2">
    <source>
        <dbReference type="ARBA" id="ARBA00008066"/>
    </source>
</evidence>
<gene>
    <name evidence="8" type="ORF">DI09_132p70</name>
</gene>
<dbReference type="GO" id="GO:0016020">
    <property type="term" value="C:membrane"/>
    <property type="evidence" value="ECO:0007669"/>
    <property type="project" value="UniProtKB-SubCell"/>
</dbReference>